<keyword evidence="1" id="KW-0472">Membrane</keyword>
<evidence type="ECO:0008006" key="4">
    <source>
        <dbReference type="Google" id="ProtNLM"/>
    </source>
</evidence>
<gene>
    <name evidence="2" type="ORF">G3256_06170</name>
</gene>
<proteinExistence type="predicted"/>
<sequence>MKLTLIGGVLFLAPLAVLAILAAKIFELSKLVAEPLNRMIPIERVIGVALVDIIAIFLILGVCFVAGLLATRGAFAAKMERIDGFLIDAIPGYAVFKGTIGGVAQHEDVGALMTPVMVSFDDYDQIAFRIESSGDTCVVFLPGAPSAWAGSTVIVAADRVRDLNIPVHQAVRLMRVLGRGSLMLEATQGPGTGPPGPD</sequence>
<dbReference type="EMBL" id="CP048788">
    <property type="protein sequence ID" value="QJF50769.1"/>
    <property type="molecule type" value="Genomic_DNA"/>
</dbReference>
<accession>A0A858SPK1</accession>
<protein>
    <recommendedName>
        <fullName evidence="4">DUF502 domain-containing protein</fullName>
    </recommendedName>
</protein>
<keyword evidence="1" id="KW-0812">Transmembrane</keyword>
<organism evidence="2 3">
    <name type="scientific">Roseobacter ponti</name>
    <dbReference type="NCBI Taxonomy" id="1891787"/>
    <lineage>
        <taxon>Bacteria</taxon>
        <taxon>Pseudomonadati</taxon>
        <taxon>Pseudomonadota</taxon>
        <taxon>Alphaproteobacteria</taxon>
        <taxon>Rhodobacterales</taxon>
        <taxon>Roseobacteraceae</taxon>
        <taxon>Roseobacter</taxon>
    </lineage>
</organism>
<dbReference type="RefSeq" id="WP_169639984.1">
    <property type="nucleotide sequence ID" value="NZ_CP048788.1"/>
</dbReference>
<dbReference type="KEGG" id="rpon:G3256_06170"/>
<name>A0A858SPK1_9RHOB</name>
<evidence type="ECO:0000313" key="2">
    <source>
        <dbReference type="EMBL" id="QJF50769.1"/>
    </source>
</evidence>
<evidence type="ECO:0000313" key="3">
    <source>
        <dbReference type="Proteomes" id="UP000503308"/>
    </source>
</evidence>
<feature type="transmembrane region" description="Helical" evidence="1">
    <location>
        <begin position="46"/>
        <end position="71"/>
    </location>
</feature>
<evidence type="ECO:0000256" key="1">
    <source>
        <dbReference type="SAM" id="Phobius"/>
    </source>
</evidence>
<keyword evidence="3" id="KW-1185">Reference proteome</keyword>
<keyword evidence="1" id="KW-1133">Transmembrane helix</keyword>
<dbReference type="Proteomes" id="UP000503308">
    <property type="component" value="Chromosome"/>
</dbReference>
<reference evidence="2 3" key="1">
    <citation type="submission" date="2020-02" db="EMBL/GenBank/DDBJ databases">
        <title>Genome sequence of Roseobacter ponti.</title>
        <authorList>
            <person name="Hollensteiner J."/>
            <person name="Schneider D."/>
            <person name="Poehlein A."/>
            <person name="Daniel R."/>
        </authorList>
    </citation>
    <scope>NUCLEOTIDE SEQUENCE [LARGE SCALE GENOMIC DNA]</scope>
    <source>
        <strain evidence="2 3">DSM 106830</strain>
    </source>
</reference>
<dbReference type="AlphaFoldDB" id="A0A858SPK1"/>